<gene>
    <name evidence="1" type="ORF">MJO28_014800</name>
</gene>
<accession>A0ACC0DVT4</accession>
<name>A0ACC0DVT4_9BASI</name>
<evidence type="ECO:0000313" key="2">
    <source>
        <dbReference type="Proteomes" id="UP001060170"/>
    </source>
</evidence>
<comment type="caution">
    <text evidence="1">The sequence shown here is derived from an EMBL/GenBank/DDBJ whole genome shotgun (WGS) entry which is preliminary data.</text>
</comment>
<keyword evidence="2" id="KW-1185">Reference proteome</keyword>
<organism evidence="1 2">
    <name type="scientific">Puccinia striiformis f. sp. tritici</name>
    <dbReference type="NCBI Taxonomy" id="168172"/>
    <lineage>
        <taxon>Eukaryota</taxon>
        <taxon>Fungi</taxon>
        <taxon>Dikarya</taxon>
        <taxon>Basidiomycota</taxon>
        <taxon>Pucciniomycotina</taxon>
        <taxon>Pucciniomycetes</taxon>
        <taxon>Pucciniales</taxon>
        <taxon>Pucciniaceae</taxon>
        <taxon>Puccinia</taxon>
    </lineage>
</organism>
<reference evidence="2" key="2">
    <citation type="journal article" date="2018" name="Mol. Plant Microbe Interact.">
        <title>Genome sequence resources for the wheat stripe rust pathogen (Puccinia striiformis f. sp. tritici) and the barley stripe rust pathogen (Puccinia striiformis f. sp. hordei).</title>
        <authorList>
            <person name="Xia C."/>
            <person name="Wang M."/>
            <person name="Yin C."/>
            <person name="Cornejo O.E."/>
            <person name="Hulbert S.H."/>
            <person name="Chen X."/>
        </authorList>
    </citation>
    <scope>NUCLEOTIDE SEQUENCE [LARGE SCALE GENOMIC DNA]</scope>
    <source>
        <strain evidence="2">93-210</strain>
    </source>
</reference>
<protein>
    <submittedName>
        <fullName evidence="1">Uncharacterized protein</fullName>
    </submittedName>
</protein>
<proteinExistence type="predicted"/>
<dbReference type="Proteomes" id="UP001060170">
    <property type="component" value="Chromosome 15"/>
</dbReference>
<reference evidence="2" key="1">
    <citation type="journal article" date="2018" name="BMC Genomics">
        <title>Genomic insights into host adaptation between the wheat stripe rust pathogen (Puccinia striiformis f. sp. tritici) and the barley stripe rust pathogen (Puccinia striiformis f. sp. hordei).</title>
        <authorList>
            <person name="Xia C."/>
            <person name="Wang M."/>
            <person name="Yin C."/>
            <person name="Cornejo O.E."/>
            <person name="Hulbert S.H."/>
            <person name="Chen X."/>
        </authorList>
    </citation>
    <scope>NUCLEOTIDE SEQUENCE [LARGE SCALE GENOMIC DNA]</scope>
    <source>
        <strain evidence="2">93-210</strain>
    </source>
</reference>
<dbReference type="EMBL" id="CM045879">
    <property type="protein sequence ID" value="KAI7939221.1"/>
    <property type="molecule type" value="Genomic_DNA"/>
</dbReference>
<reference evidence="1 2" key="3">
    <citation type="journal article" date="2022" name="Microbiol. Spectr.">
        <title>Folding features and dynamics of 3D genome architecture in plant fungal pathogens.</title>
        <authorList>
            <person name="Xia C."/>
        </authorList>
    </citation>
    <scope>NUCLEOTIDE SEQUENCE [LARGE SCALE GENOMIC DNA]</scope>
    <source>
        <strain evidence="1 2">93-210</strain>
    </source>
</reference>
<evidence type="ECO:0000313" key="1">
    <source>
        <dbReference type="EMBL" id="KAI7939221.1"/>
    </source>
</evidence>
<sequence length="119" mass="13397">MAAHQVQQLIEQTQSLISQSQHSFSKLQNIHSEEPSPTRLNKDLLNLHQQLTGLHQQLIATGLGALPLTEEYDLNTLLEQLQTNFQALYHQRQNQRDAANIVIGVIQATTTTTTQTSRD</sequence>